<dbReference type="SUPFAM" id="SSF56112">
    <property type="entry name" value="Protein kinase-like (PK-like)"/>
    <property type="match status" value="1"/>
</dbReference>
<dbReference type="RefSeq" id="WP_275475812.1">
    <property type="nucleotide sequence ID" value="NZ_CP162940.1"/>
</dbReference>
<evidence type="ECO:0000259" key="1">
    <source>
        <dbReference type="Pfam" id="PF01636"/>
    </source>
</evidence>
<dbReference type="InterPro" id="IPR002575">
    <property type="entry name" value="Aminoglycoside_PTrfase"/>
</dbReference>
<proteinExistence type="predicted"/>
<evidence type="ECO:0000313" key="2">
    <source>
        <dbReference type="EMBL" id="MFB5188992.1"/>
    </source>
</evidence>
<feature type="domain" description="Aminoglycoside phosphotransferase" evidence="1">
    <location>
        <begin position="16"/>
        <end position="252"/>
    </location>
</feature>
<dbReference type="Pfam" id="PF01636">
    <property type="entry name" value="APH"/>
    <property type="match status" value="1"/>
</dbReference>
<dbReference type="Proteomes" id="UP001579974">
    <property type="component" value="Unassembled WGS sequence"/>
</dbReference>
<organism evidence="2 3">
    <name type="scientific">Alicyclobacillus fastidiosus</name>
    <dbReference type="NCBI Taxonomy" id="392011"/>
    <lineage>
        <taxon>Bacteria</taxon>
        <taxon>Bacillati</taxon>
        <taxon>Bacillota</taxon>
        <taxon>Bacilli</taxon>
        <taxon>Bacillales</taxon>
        <taxon>Alicyclobacillaceae</taxon>
        <taxon>Alicyclobacillus</taxon>
    </lineage>
</organism>
<dbReference type="InterPro" id="IPR011009">
    <property type="entry name" value="Kinase-like_dom_sf"/>
</dbReference>
<name>A0ABV5A9M8_9BACL</name>
<accession>A0ABV5A9M8</accession>
<reference evidence="2 3" key="1">
    <citation type="journal article" date="2024" name="Int. J. Mol. Sci.">
        <title>Exploration of Alicyclobacillus spp. Genome in Search of Antibiotic Resistance.</title>
        <authorList>
            <person name="Bucka-Kolendo J."/>
            <person name="Kiousi D.E."/>
            <person name="Dekowska A."/>
            <person name="Mikolajczuk-Szczyrba A."/>
            <person name="Karadedos D.M."/>
            <person name="Michael P."/>
            <person name="Galanis A."/>
            <person name="Sokolowska B."/>
        </authorList>
    </citation>
    <scope>NUCLEOTIDE SEQUENCE [LARGE SCALE GENOMIC DNA]</scope>
    <source>
        <strain evidence="2 3">KKP 3000</strain>
    </source>
</reference>
<dbReference type="EMBL" id="JBDXSU010000001">
    <property type="protein sequence ID" value="MFB5188992.1"/>
    <property type="molecule type" value="Genomic_DNA"/>
</dbReference>
<keyword evidence="3" id="KW-1185">Reference proteome</keyword>
<protein>
    <submittedName>
        <fullName evidence="2">Phosphotransferase</fullName>
    </submittedName>
</protein>
<comment type="caution">
    <text evidence="2">The sequence shown here is derived from an EMBL/GenBank/DDBJ whole genome shotgun (WGS) entry which is preliminary data.</text>
</comment>
<dbReference type="Gene3D" id="3.90.1200.10">
    <property type="match status" value="1"/>
</dbReference>
<evidence type="ECO:0000313" key="3">
    <source>
        <dbReference type="Proteomes" id="UP001579974"/>
    </source>
</evidence>
<sequence>MSSFFNEPAMSIVPIVGKGSVNHIFLVETENTKVIIRLNNHHRALHDYQKESWCLIQATQKGIPSPKVLSVGKIDEYAYMIESFVAGTYGEDDSVDRLLTWRKLGAYVSVIETVQAEGFGENLSNPLTGQFTAPLHDGFDGTWNGFLSYNINSLTEEDKLVELGVLTNDQSKTVRNLFEKLYDYQFTLGLSHGDISLKNTIVSAEGEVYLLDWGSAEVTLAPFWDIIQVLKCHITQDNPTHEEYLAFIEGLGMSQDCYREHEPLINSLLLLRAIDKLRWAIARSPSDVPDFSAYAKTVLQRVLRTRE</sequence>
<gene>
    <name evidence="2" type="ORF">KKP3000_001431</name>
</gene>